<dbReference type="Proteomes" id="UP000286134">
    <property type="component" value="Unassembled WGS sequence"/>
</dbReference>
<accession>A0A420HUY8</accession>
<proteinExistence type="predicted"/>
<protein>
    <submittedName>
        <fullName evidence="1">Uncharacterized protein</fullName>
    </submittedName>
</protein>
<name>A0A420HUY8_9PEZI</name>
<reference evidence="1 2" key="1">
    <citation type="journal article" date="2018" name="BMC Genomics">
        <title>Comparative genome analyses reveal sequence features reflecting distinct modes of host-adaptation between dicot and monocot powdery mildew.</title>
        <authorList>
            <person name="Wu Y."/>
            <person name="Ma X."/>
            <person name="Pan Z."/>
            <person name="Kale S.D."/>
            <person name="Song Y."/>
            <person name="King H."/>
            <person name="Zhang Q."/>
            <person name="Presley C."/>
            <person name="Deng X."/>
            <person name="Wei C.I."/>
            <person name="Xiao S."/>
        </authorList>
    </citation>
    <scope>NUCLEOTIDE SEQUENCE [LARGE SCALE GENOMIC DNA]</scope>
    <source>
        <strain evidence="1">UMSG2</strain>
    </source>
</reference>
<dbReference type="EMBL" id="MCFK01004410">
    <property type="protein sequence ID" value="RKF61236.1"/>
    <property type="molecule type" value="Genomic_DNA"/>
</dbReference>
<comment type="caution">
    <text evidence="1">The sequence shown here is derived from an EMBL/GenBank/DDBJ whole genome shotgun (WGS) entry which is preliminary data.</text>
</comment>
<sequence length="51" mass="5978">MDEPIVTFCAEVGREVLAPLYVKEVNEQYLEYRKTCPIVDNICVHRSYDDI</sequence>
<keyword evidence="2" id="KW-1185">Reference proteome</keyword>
<feature type="non-terminal residue" evidence="1">
    <location>
        <position position="51"/>
    </location>
</feature>
<evidence type="ECO:0000313" key="2">
    <source>
        <dbReference type="Proteomes" id="UP000286134"/>
    </source>
</evidence>
<gene>
    <name evidence="1" type="ORF">OnM2_044039</name>
</gene>
<dbReference type="AlphaFoldDB" id="A0A420HUY8"/>
<organism evidence="1 2">
    <name type="scientific">Erysiphe neolycopersici</name>
    <dbReference type="NCBI Taxonomy" id="212602"/>
    <lineage>
        <taxon>Eukaryota</taxon>
        <taxon>Fungi</taxon>
        <taxon>Dikarya</taxon>
        <taxon>Ascomycota</taxon>
        <taxon>Pezizomycotina</taxon>
        <taxon>Leotiomycetes</taxon>
        <taxon>Erysiphales</taxon>
        <taxon>Erysiphaceae</taxon>
        <taxon>Erysiphe</taxon>
    </lineage>
</organism>
<evidence type="ECO:0000313" key="1">
    <source>
        <dbReference type="EMBL" id="RKF61236.1"/>
    </source>
</evidence>